<feature type="domain" description="DUF3823" evidence="1">
    <location>
        <begin position="31"/>
        <end position="116"/>
    </location>
</feature>
<comment type="caution">
    <text evidence="2">The sequence shown here is derived from an EMBL/GenBank/DDBJ whole genome shotgun (WGS) entry which is preliminary data.</text>
</comment>
<protein>
    <submittedName>
        <fullName evidence="2">DUF3823 domain-containing protein</fullName>
    </submittedName>
</protein>
<dbReference type="InterPro" id="IPR024278">
    <property type="entry name" value="DUF3823_N"/>
</dbReference>
<evidence type="ECO:0000313" key="3">
    <source>
        <dbReference type="Proteomes" id="UP000636110"/>
    </source>
</evidence>
<organism evidence="2 3">
    <name type="scientific">Pedobacter gandavensis</name>
    <dbReference type="NCBI Taxonomy" id="2679963"/>
    <lineage>
        <taxon>Bacteria</taxon>
        <taxon>Pseudomonadati</taxon>
        <taxon>Bacteroidota</taxon>
        <taxon>Sphingobacteriia</taxon>
        <taxon>Sphingobacteriales</taxon>
        <taxon>Sphingobacteriaceae</taxon>
        <taxon>Pedobacter</taxon>
    </lineage>
</organism>
<dbReference type="EMBL" id="WNXC01000001">
    <property type="protein sequence ID" value="MBB2148236.1"/>
    <property type="molecule type" value="Genomic_DNA"/>
</dbReference>
<proteinExistence type="predicted"/>
<dbReference type="Pfam" id="PF12866">
    <property type="entry name" value="DUF3823"/>
    <property type="match status" value="1"/>
</dbReference>
<accession>A0ABR6ESJ7</accession>
<gene>
    <name evidence="2" type="ORF">GM920_04860</name>
</gene>
<dbReference type="Gene3D" id="2.60.40.1120">
    <property type="entry name" value="Carboxypeptidase-like, regulatory domain"/>
    <property type="match status" value="1"/>
</dbReference>
<name>A0ABR6ESJ7_9SPHI</name>
<keyword evidence="3" id="KW-1185">Reference proteome</keyword>
<dbReference type="RefSeq" id="WP_182953961.1">
    <property type="nucleotide sequence ID" value="NZ_WNXC01000001.1"/>
</dbReference>
<dbReference type="Proteomes" id="UP000636110">
    <property type="component" value="Unassembled WGS sequence"/>
</dbReference>
<reference evidence="2 3" key="1">
    <citation type="submission" date="2019-11" db="EMBL/GenBank/DDBJ databases">
        <title>Description of Pedobacter sp. LMG 31462T.</title>
        <authorList>
            <person name="Carlier A."/>
            <person name="Qi S."/>
            <person name="Vandamme P."/>
        </authorList>
    </citation>
    <scope>NUCLEOTIDE SEQUENCE [LARGE SCALE GENOMIC DNA]</scope>
    <source>
        <strain evidence="2 3">LMG 31462</strain>
    </source>
</reference>
<evidence type="ECO:0000313" key="2">
    <source>
        <dbReference type="EMBL" id="MBB2148236.1"/>
    </source>
</evidence>
<evidence type="ECO:0000259" key="1">
    <source>
        <dbReference type="Pfam" id="PF12866"/>
    </source>
</evidence>
<sequence>MRKQFIYLSLAATLFCGACKKDNYEAPDAGISGNIVDALTGKNVPQQTLNGAKIRLFQTDFRNPEPINSAIKADGSYANTFIFSGNYKVVAEGPFFYKDTLNLNIKGNVQADLKVTPYMEVTCELVSKTSTSITVRVKANRTPNNTQKIARVAVVAGTTTGVDINNYYNVNGTSNGRVLENTEAIADAVVEAKTYEFTLANLKPGTSYYVRGAARTINNGNFYNYASMLQISTNP</sequence>